<protein>
    <submittedName>
        <fullName evidence="1">Uncharacterized protein</fullName>
    </submittedName>
</protein>
<evidence type="ECO:0000313" key="1">
    <source>
        <dbReference type="EMBL" id="WAN69858.1"/>
    </source>
</evidence>
<gene>
    <name evidence="1" type="ORF">BJP36_37835</name>
</gene>
<dbReference type="EMBL" id="CP017708">
    <property type="protein sequence ID" value="WAN69858.1"/>
    <property type="molecule type" value="Genomic_DNA"/>
</dbReference>
<accession>A0A9Q9UWH1</accession>
<reference evidence="1" key="2">
    <citation type="submission" date="2022-10" db="EMBL/GenBank/DDBJ databases">
        <authorList>
            <person name="Ngo T.-E."/>
        </authorList>
    </citation>
    <scope>NUCLEOTIDE SEQUENCE</scope>
    <source>
        <strain evidence="1">JHB</strain>
    </source>
</reference>
<dbReference type="Proteomes" id="UP000176944">
    <property type="component" value="Chromosome"/>
</dbReference>
<sequence length="65" mass="7240">MYIIRIKCDRTSAEAEAFGPRFANASSRSGSMLTHCIECHTRLCDRFRACAIASSAIQYHRSAIS</sequence>
<name>A0A9Q9UWH1_MOOP1</name>
<reference evidence="1" key="1">
    <citation type="journal article" date="2017" name="Proc. Natl. Acad. Sci. U.S.A.">
        <title>Comparative genomics uncovers the prolific and distinctive metabolic potential of the cyanobacterial genus Moorea.</title>
        <authorList>
            <person name="Leao T."/>
            <person name="Castelao G."/>
            <person name="Korobeynikov A."/>
            <person name="Monroe E.A."/>
            <person name="Podell S."/>
            <person name="Glukhov E."/>
            <person name="Allen E.E."/>
            <person name="Gerwick W.H."/>
            <person name="Gerwick L."/>
        </authorList>
    </citation>
    <scope>NUCLEOTIDE SEQUENCE</scope>
    <source>
        <strain evidence="1">JHB</strain>
    </source>
</reference>
<dbReference type="AlphaFoldDB" id="A0A9Q9UWH1"/>
<organism evidence="1">
    <name type="scientific">Moorena producens (strain JHB)</name>
    <dbReference type="NCBI Taxonomy" id="1454205"/>
    <lineage>
        <taxon>Bacteria</taxon>
        <taxon>Bacillati</taxon>
        <taxon>Cyanobacteriota</taxon>
        <taxon>Cyanophyceae</taxon>
        <taxon>Coleofasciculales</taxon>
        <taxon>Coleofasciculaceae</taxon>
        <taxon>Moorena</taxon>
    </lineage>
</organism>
<proteinExistence type="predicted"/>